<evidence type="ECO:0000313" key="2">
    <source>
        <dbReference type="Proteomes" id="UP000051952"/>
    </source>
</evidence>
<name>A0A0S4KFP3_BODSA</name>
<dbReference type="AlphaFoldDB" id="A0A0S4KFP3"/>
<dbReference type="EMBL" id="CYKH01000236">
    <property type="protein sequence ID" value="CUI12388.1"/>
    <property type="molecule type" value="Genomic_DNA"/>
</dbReference>
<proteinExistence type="predicted"/>
<accession>A0A0S4KFP3</accession>
<keyword evidence="2" id="KW-1185">Reference proteome</keyword>
<dbReference type="VEuPathDB" id="TriTrypDB:BSAL_58865"/>
<sequence>MRMQKGCKREVLVVTVERECGNGIARKCAINCQRPKVRKSNKTSCAQPKPYHKCLNRLPRRKSFFFFLHPKYFKKTR</sequence>
<organism evidence="1 2">
    <name type="scientific">Bodo saltans</name>
    <name type="common">Flagellated protozoan</name>
    <dbReference type="NCBI Taxonomy" id="75058"/>
    <lineage>
        <taxon>Eukaryota</taxon>
        <taxon>Discoba</taxon>
        <taxon>Euglenozoa</taxon>
        <taxon>Kinetoplastea</taxon>
        <taxon>Metakinetoplastina</taxon>
        <taxon>Eubodonida</taxon>
        <taxon>Bodonidae</taxon>
        <taxon>Bodo</taxon>
    </lineage>
</organism>
<evidence type="ECO:0000313" key="1">
    <source>
        <dbReference type="EMBL" id="CUI12388.1"/>
    </source>
</evidence>
<reference evidence="2" key="1">
    <citation type="submission" date="2015-09" db="EMBL/GenBank/DDBJ databases">
        <authorList>
            <consortium name="Pathogen Informatics"/>
        </authorList>
    </citation>
    <scope>NUCLEOTIDE SEQUENCE [LARGE SCALE GENOMIC DNA]</scope>
    <source>
        <strain evidence="2">Lake Konstanz</strain>
    </source>
</reference>
<gene>
    <name evidence="1" type="ORF">BSAL_58865</name>
</gene>
<protein>
    <submittedName>
        <fullName evidence="1">Uncharacterized protein</fullName>
    </submittedName>
</protein>
<dbReference type="Proteomes" id="UP000051952">
    <property type="component" value="Unassembled WGS sequence"/>
</dbReference>